<reference evidence="2 3" key="1">
    <citation type="submission" date="2018-09" db="EMBL/GenBank/DDBJ databases">
        <title>Characterization of the phylogenetic diversity of five novel species belonging to the genus Bifidobacterium.</title>
        <authorList>
            <person name="Lugli G.A."/>
            <person name="Duranti S."/>
            <person name="Milani C."/>
        </authorList>
    </citation>
    <scope>NUCLEOTIDE SEQUENCE [LARGE SCALE GENOMIC DNA]</scope>
    <source>
        <strain evidence="2 3">2033B</strain>
    </source>
</reference>
<organism evidence="2 3">
    <name type="scientific">Bifidobacterium samirii</name>
    <dbReference type="NCBI Taxonomy" id="2306974"/>
    <lineage>
        <taxon>Bacteria</taxon>
        <taxon>Bacillati</taxon>
        <taxon>Actinomycetota</taxon>
        <taxon>Actinomycetes</taxon>
        <taxon>Bifidobacteriales</taxon>
        <taxon>Bifidobacteriaceae</taxon>
        <taxon>Bifidobacterium</taxon>
    </lineage>
</organism>
<keyword evidence="1" id="KW-0732">Signal</keyword>
<protein>
    <submittedName>
        <fullName evidence="2">Uncharacterized protein</fullName>
    </submittedName>
</protein>
<evidence type="ECO:0000256" key="1">
    <source>
        <dbReference type="SAM" id="SignalP"/>
    </source>
</evidence>
<proteinExistence type="predicted"/>
<name>A0A430FJD6_9BIFI</name>
<comment type="caution">
    <text evidence="2">The sequence shown here is derived from an EMBL/GenBank/DDBJ whole genome shotgun (WGS) entry which is preliminary data.</text>
</comment>
<accession>A0A430FJD6</accession>
<dbReference type="RefSeq" id="WP_164521071.1">
    <property type="nucleotide sequence ID" value="NZ_QXGK01000020.1"/>
</dbReference>
<dbReference type="AlphaFoldDB" id="A0A430FJD6"/>
<feature type="chain" id="PRO_5019158587" evidence="1">
    <location>
        <begin position="26"/>
        <end position="52"/>
    </location>
</feature>
<keyword evidence="3" id="KW-1185">Reference proteome</keyword>
<gene>
    <name evidence="2" type="ORF">D2E24_1664</name>
</gene>
<feature type="signal peptide" evidence="1">
    <location>
        <begin position="1"/>
        <end position="25"/>
    </location>
</feature>
<dbReference type="EMBL" id="QXGK01000020">
    <property type="protein sequence ID" value="RSX52993.1"/>
    <property type="molecule type" value="Genomic_DNA"/>
</dbReference>
<sequence length="52" mass="5442">MNLHKTIVALTSIGTILLCAGVAIAAAAAGAAEYHKADRLANMLRRLHDQDA</sequence>
<evidence type="ECO:0000313" key="3">
    <source>
        <dbReference type="Proteomes" id="UP000287470"/>
    </source>
</evidence>
<dbReference type="Proteomes" id="UP000287470">
    <property type="component" value="Unassembled WGS sequence"/>
</dbReference>
<evidence type="ECO:0000313" key="2">
    <source>
        <dbReference type="EMBL" id="RSX52993.1"/>
    </source>
</evidence>